<evidence type="ECO:0000313" key="3">
    <source>
        <dbReference type="Proteomes" id="UP000027178"/>
    </source>
</evidence>
<protein>
    <submittedName>
        <fullName evidence="2">Uncharacterized protein</fullName>
    </submittedName>
</protein>
<evidence type="ECO:0000256" key="1">
    <source>
        <dbReference type="SAM" id="MobiDB-lite"/>
    </source>
</evidence>
<evidence type="ECO:0000313" key="2">
    <source>
        <dbReference type="EMBL" id="KDN80906.1"/>
    </source>
</evidence>
<reference evidence="2 3" key="1">
    <citation type="submission" date="2014-05" db="EMBL/GenBank/DDBJ databases">
        <title>Draft Genome Sequence of Kitasatospora cheerisanensis KCTC 2395.</title>
        <authorList>
            <person name="Nam D.H."/>
        </authorList>
    </citation>
    <scope>NUCLEOTIDE SEQUENCE [LARGE SCALE GENOMIC DNA]</scope>
    <source>
        <strain evidence="2 3">KCTC 2395</strain>
    </source>
</reference>
<keyword evidence="3" id="KW-1185">Reference proteome</keyword>
<dbReference type="EMBL" id="JNBY01000159">
    <property type="protein sequence ID" value="KDN80906.1"/>
    <property type="molecule type" value="Genomic_DNA"/>
</dbReference>
<dbReference type="Proteomes" id="UP000027178">
    <property type="component" value="Unassembled WGS sequence"/>
</dbReference>
<accession>A0A066YS33</accession>
<dbReference type="HOGENOM" id="CLU_3200947_0_0_11"/>
<name>A0A066YS33_9ACTN</name>
<organism evidence="2 3">
    <name type="scientific">Kitasatospora cheerisanensis KCTC 2395</name>
    <dbReference type="NCBI Taxonomy" id="1348663"/>
    <lineage>
        <taxon>Bacteria</taxon>
        <taxon>Bacillati</taxon>
        <taxon>Actinomycetota</taxon>
        <taxon>Actinomycetes</taxon>
        <taxon>Kitasatosporales</taxon>
        <taxon>Streptomycetaceae</taxon>
        <taxon>Kitasatospora</taxon>
    </lineage>
</organism>
<proteinExistence type="predicted"/>
<feature type="region of interest" description="Disordered" evidence="1">
    <location>
        <begin position="1"/>
        <end position="45"/>
    </location>
</feature>
<gene>
    <name evidence="2" type="ORF">KCH_73960</name>
</gene>
<comment type="caution">
    <text evidence="2">The sequence shown here is derived from an EMBL/GenBank/DDBJ whole genome shotgun (WGS) entry which is preliminary data.</text>
</comment>
<dbReference type="AlphaFoldDB" id="A0A066YS33"/>
<sequence length="45" mass="4682">MPTMPSVTKPERRRASGAERSGVELSGAETAGGGGVMADHRTRKV</sequence>